<dbReference type="GO" id="GO:0009361">
    <property type="term" value="C:succinate-CoA ligase complex (ADP-forming)"/>
    <property type="evidence" value="ECO:0007669"/>
    <property type="project" value="TreeGrafter"/>
</dbReference>
<organism evidence="2 3">
    <name type="scientific">Cyanobacterium aponinum 0216</name>
    <dbReference type="NCBI Taxonomy" id="2676140"/>
    <lineage>
        <taxon>Bacteria</taxon>
        <taxon>Bacillati</taxon>
        <taxon>Cyanobacteriota</taxon>
        <taxon>Cyanophyceae</taxon>
        <taxon>Oscillatoriophycideae</taxon>
        <taxon>Chroococcales</taxon>
        <taxon>Geminocystaceae</taxon>
        <taxon>Cyanobacterium</taxon>
    </lineage>
</organism>
<evidence type="ECO:0000259" key="1">
    <source>
        <dbReference type="Pfam" id="PF13607"/>
    </source>
</evidence>
<dbReference type="GO" id="GO:0004776">
    <property type="term" value="F:succinate-CoA ligase (GDP-forming) activity"/>
    <property type="evidence" value="ECO:0007669"/>
    <property type="project" value="TreeGrafter"/>
</dbReference>
<protein>
    <recommendedName>
        <fullName evidence="1">Succinyl-CoA synthetase-like flavodoxin domain-containing protein</fullName>
    </recommendedName>
</protein>
<dbReference type="PANTHER" id="PTHR11117:SF2">
    <property type="entry name" value="SUCCINATE--COA LIGASE [ADP_GDP-FORMING] SUBUNIT ALPHA, MITOCHONDRIAL"/>
    <property type="match status" value="1"/>
</dbReference>
<gene>
    <name evidence="2" type="ORF">GGC33_02575</name>
</gene>
<feature type="domain" description="Succinyl-CoA synthetase-like flavodoxin" evidence="1">
    <location>
        <begin position="152"/>
        <end position="253"/>
    </location>
</feature>
<comment type="caution">
    <text evidence="2">The sequence shown here is derived from an EMBL/GenBank/DDBJ whole genome shotgun (WGS) entry which is preliminary data.</text>
</comment>
<dbReference type="Proteomes" id="UP000437131">
    <property type="component" value="Unassembled WGS sequence"/>
</dbReference>
<dbReference type="RefSeq" id="WP_155082668.1">
    <property type="nucleotide sequence ID" value="NZ_WMIA01000002.1"/>
</dbReference>
<dbReference type="InterPro" id="IPR005810">
    <property type="entry name" value="CoA_lig_alpha"/>
</dbReference>
<dbReference type="Gene3D" id="3.40.50.720">
    <property type="entry name" value="NAD(P)-binding Rossmann-like Domain"/>
    <property type="match status" value="1"/>
</dbReference>
<dbReference type="EMBL" id="WMIA01000002">
    <property type="protein sequence ID" value="MTF37812.1"/>
    <property type="molecule type" value="Genomic_DNA"/>
</dbReference>
<name>A0A844GRX6_9CHRO</name>
<dbReference type="AlphaFoldDB" id="A0A844GRX6"/>
<evidence type="ECO:0000313" key="3">
    <source>
        <dbReference type="Proteomes" id="UP000437131"/>
    </source>
</evidence>
<reference evidence="2 3" key="1">
    <citation type="submission" date="2019-11" db="EMBL/GenBank/DDBJ databases">
        <title>Isolation of a new High Light Tolerant Cyanobacteria.</title>
        <authorList>
            <person name="Dobson Z."/>
            <person name="Vaughn N."/>
            <person name="Vaughn M."/>
            <person name="Fromme P."/>
            <person name="Mazor Y."/>
        </authorList>
    </citation>
    <scope>NUCLEOTIDE SEQUENCE [LARGE SCALE GENOMIC DNA]</scope>
    <source>
        <strain evidence="2 3">0216</strain>
    </source>
</reference>
<proteinExistence type="predicted"/>
<dbReference type="PIRSF" id="PIRSF001553">
    <property type="entry name" value="SucCS_alpha"/>
    <property type="match status" value="1"/>
</dbReference>
<sequence length="302" mass="34068">MNWNFSPRILIQGIDQDCAQEYLQQFDGHRKDIVAGITDQNLDFTFDGIPVFSLITDAFTEGAATPNASEKEMTTSLIFSHPYLVLNAVYEAITAQIKQIVIYSESVPPLDLFKIYQKAKLKDVKILGTSQGGILIPEEYYCGLNYGNIFQKGNIAMINYADQIIAVTIAQYLQKFDLGFSKVINVGNNLLSQIDWDLWLKMLDEDKNTEVILINLGEISTKETKNLATSIEKISKPVITYLLDKNHLKSKINNNKAKVISDQIFNNLYTANSSELIKEYLQNSKGIITEDYQAISELLISQ</sequence>
<dbReference type="GO" id="GO:0004775">
    <property type="term" value="F:succinate-CoA ligase (ADP-forming) activity"/>
    <property type="evidence" value="ECO:0007669"/>
    <property type="project" value="TreeGrafter"/>
</dbReference>
<dbReference type="Gene3D" id="3.40.50.261">
    <property type="entry name" value="Succinyl-CoA synthetase domains"/>
    <property type="match status" value="1"/>
</dbReference>
<dbReference type="PANTHER" id="PTHR11117">
    <property type="entry name" value="SUCCINYL-COA LIGASE SUBUNIT ALPHA"/>
    <property type="match status" value="1"/>
</dbReference>
<dbReference type="SUPFAM" id="SSF52210">
    <property type="entry name" value="Succinyl-CoA synthetase domains"/>
    <property type="match status" value="1"/>
</dbReference>
<dbReference type="GO" id="GO:0006099">
    <property type="term" value="P:tricarboxylic acid cycle"/>
    <property type="evidence" value="ECO:0007669"/>
    <property type="project" value="TreeGrafter"/>
</dbReference>
<accession>A0A844GRX6</accession>
<dbReference type="InterPro" id="IPR036291">
    <property type="entry name" value="NAD(P)-bd_dom_sf"/>
</dbReference>
<dbReference type="SUPFAM" id="SSF51735">
    <property type="entry name" value="NAD(P)-binding Rossmann-fold domains"/>
    <property type="match status" value="1"/>
</dbReference>
<dbReference type="Pfam" id="PF13607">
    <property type="entry name" value="Succ_CoA_lig"/>
    <property type="match status" value="1"/>
</dbReference>
<dbReference type="InterPro" id="IPR016102">
    <property type="entry name" value="Succinyl-CoA_synth-like"/>
</dbReference>
<evidence type="ECO:0000313" key="2">
    <source>
        <dbReference type="EMBL" id="MTF37812.1"/>
    </source>
</evidence>
<dbReference type="InterPro" id="IPR032875">
    <property type="entry name" value="Succ_CoA_lig_flav_dom"/>
</dbReference>